<accession>A0A0R1UQR0</accession>
<sequence length="199" mass="23104">MYQDQDFHVFDDQTLPGRLGKIQQYIDPKFTATVTDLAPVFAKLSMPIYAHISQHRRRTKNPPTDTWVAFSTSKRGYKMLPHIEIGFWDDRFFIWLAVLQEAKERQMLLSQLKEDLVLQLPAGFECGGDHTDKNCGVPLTRENYQALMATQTQRHAEWQVGRNFLRGDEFFTLTAAEQTQVIRDVVMALLPVYDQLIRL</sequence>
<dbReference type="AlphaFoldDB" id="A0A0R1UQR0"/>
<dbReference type="InterPro" id="IPR053707">
    <property type="entry name" value="UPF0637_domain_sf"/>
</dbReference>
<dbReference type="OrthoDB" id="9812818at2"/>
<gene>
    <name evidence="1" type="ORF">FD28_GL002502</name>
</gene>
<dbReference type="Proteomes" id="UP000051580">
    <property type="component" value="Unassembled WGS sequence"/>
</dbReference>
<comment type="caution">
    <text evidence="1">The sequence shown here is derived from an EMBL/GenBank/DDBJ whole genome shotgun (WGS) entry which is preliminary data.</text>
</comment>
<dbReference type="STRING" id="1423753.FD28_GL002502"/>
<keyword evidence="2" id="KW-1185">Reference proteome</keyword>
<dbReference type="SUPFAM" id="SSF142913">
    <property type="entry name" value="YktB/PF0168-like"/>
    <property type="match status" value="1"/>
</dbReference>
<evidence type="ECO:0000313" key="1">
    <source>
        <dbReference type="EMBL" id="KRL95533.1"/>
    </source>
</evidence>
<name>A0A0R1UQR0_9LACO</name>
<dbReference type="Pfam" id="PF06335">
    <property type="entry name" value="DUF1054"/>
    <property type="match status" value="1"/>
</dbReference>
<dbReference type="Gene3D" id="3.30.930.20">
    <property type="entry name" value="Protein of unknown function DUF1054"/>
    <property type="match status" value="1"/>
</dbReference>
<dbReference type="EMBL" id="AZFS01000046">
    <property type="protein sequence ID" value="KRL95533.1"/>
    <property type="molecule type" value="Genomic_DNA"/>
</dbReference>
<reference evidence="1 2" key="1">
    <citation type="journal article" date="2015" name="Genome Announc.">
        <title>Expanding the biotechnology potential of lactobacilli through comparative genomics of 213 strains and associated genera.</title>
        <authorList>
            <person name="Sun Z."/>
            <person name="Harris H.M."/>
            <person name="McCann A."/>
            <person name="Guo C."/>
            <person name="Argimon S."/>
            <person name="Zhang W."/>
            <person name="Yang X."/>
            <person name="Jeffery I.B."/>
            <person name="Cooney J.C."/>
            <person name="Kagawa T.F."/>
            <person name="Liu W."/>
            <person name="Song Y."/>
            <person name="Salvetti E."/>
            <person name="Wrobel A."/>
            <person name="Rasinkangas P."/>
            <person name="Parkhill J."/>
            <person name="Rea M.C."/>
            <person name="O'Sullivan O."/>
            <person name="Ritari J."/>
            <person name="Douillard F.P."/>
            <person name="Paul Ross R."/>
            <person name="Yang R."/>
            <person name="Briner A.E."/>
            <person name="Felis G.E."/>
            <person name="de Vos W.M."/>
            <person name="Barrangou R."/>
            <person name="Klaenhammer T.R."/>
            <person name="Caufield P.W."/>
            <person name="Cui Y."/>
            <person name="Zhang H."/>
            <person name="O'Toole P.W."/>
        </authorList>
    </citation>
    <scope>NUCLEOTIDE SEQUENCE [LARGE SCALE GENOMIC DNA]</scope>
    <source>
        <strain evidence="1 2">DSM 16381</strain>
    </source>
</reference>
<dbReference type="InterPro" id="IPR009403">
    <property type="entry name" value="UPF0637"/>
</dbReference>
<proteinExistence type="predicted"/>
<evidence type="ECO:0000313" key="2">
    <source>
        <dbReference type="Proteomes" id="UP000051580"/>
    </source>
</evidence>
<dbReference type="RefSeq" id="WP_057733288.1">
    <property type="nucleotide sequence ID" value="NZ_AZFS01000046.1"/>
</dbReference>
<dbReference type="PATRIC" id="fig|1423753.3.peg.2624"/>
<protein>
    <submittedName>
        <fullName evidence="1">Uncharacterized protein</fullName>
    </submittedName>
</protein>
<organism evidence="1 2">
    <name type="scientific">Levilactobacillus hammesii DSM 16381</name>
    <dbReference type="NCBI Taxonomy" id="1423753"/>
    <lineage>
        <taxon>Bacteria</taxon>
        <taxon>Bacillati</taxon>
        <taxon>Bacillota</taxon>
        <taxon>Bacilli</taxon>
        <taxon>Lactobacillales</taxon>
        <taxon>Lactobacillaceae</taxon>
        <taxon>Levilactobacillus</taxon>
    </lineage>
</organism>